<dbReference type="EMBL" id="JALJOR010000002">
    <property type="protein sequence ID" value="KAK9824012.1"/>
    <property type="molecule type" value="Genomic_DNA"/>
</dbReference>
<keyword evidence="3" id="KW-1185">Reference proteome</keyword>
<evidence type="ECO:0000313" key="2">
    <source>
        <dbReference type="EMBL" id="KAK9824012.1"/>
    </source>
</evidence>
<evidence type="ECO:0000313" key="3">
    <source>
        <dbReference type="Proteomes" id="UP001489004"/>
    </source>
</evidence>
<reference evidence="2 3" key="1">
    <citation type="journal article" date="2024" name="Nat. Commun.">
        <title>Phylogenomics reveals the evolutionary origins of lichenization in chlorophyte algae.</title>
        <authorList>
            <person name="Puginier C."/>
            <person name="Libourel C."/>
            <person name="Otte J."/>
            <person name="Skaloud P."/>
            <person name="Haon M."/>
            <person name="Grisel S."/>
            <person name="Petersen M."/>
            <person name="Berrin J.G."/>
            <person name="Delaux P.M."/>
            <person name="Dal Grande F."/>
            <person name="Keller J."/>
        </authorList>
    </citation>
    <scope>NUCLEOTIDE SEQUENCE [LARGE SCALE GENOMIC DNA]</scope>
    <source>
        <strain evidence="2 3">SAG 2043</strain>
    </source>
</reference>
<gene>
    <name evidence="2" type="ORF">WJX72_006961</name>
</gene>
<accession>A0AAW1QSF9</accession>
<dbReference type="AlphaFoldDB" id="A0AAW1QSF9"/>
<organism evidence="2 3">
    <name type="scientific">[Myrmecia] bisecta</name>
    <dbReference type="NCBI Taxonomy" id="41462"/>
    <lineage>
        <taxon>Eukaryota</taxon>
        <taxon>Viridiplantae</taxon>
        <taxon>Chlorophyta</taxon>
        <taxon>core chlorophytes</taxon>
        <taxon>Trebouxiophyceae</taxon>
        <taxon>Trebouxiales</taxon>
        <taxon>Trebouxiaceae</taxon>
        <taxon>Myrmecia</taxon>
    </lineage>
</organism>
<dbReference type="Proteomes" id="UP001489004">
    <property type="component" value="Unassembled WGS sequence"/>
</dbReference>
<evidence type="ECO:0008006" key="4">
    <source>
        <dbReference type="Google" id="ProtNLM"/>
    </source>
</evidence>
<protein>
    <recommendedName>
        <fullName evidence="4">F-box domain-containing protein</fullName>
    </recommendedName>
</protein>
<feature type="compositionally biased region" description="Polar residues" evidence="1">
    <location>
        <begin position="1"/>
        <end position="10"/>
    </location>
</feature>
<comment type="caution">
    <text evidence="2">The sequence shown here is derived from an EMBL/GenBank/DDBJ whole genome shotgun (WGS) entry which is preliminary data.</text>
</comment>
<name>A0AAW1QSF9_9CHLO</name>
<evidence type="ECO:0000256" key="1">
    <source>
        <dbReference type="SAM" id="MobiDB-lite"/>
    </source>
</evidence>
<proteinExistence type="predicted"/>
<dbReference type="PROSITE" id="PS51257">
    <property type="entry name" value="PROKAR_LIPOPROTEIN"/>
    <property type="match status" value="1"/>
</dbReference>
<feature type="region of interest" description="Disordered" evidence="1">
    <location>
        <begin position="1"/>
        <end position="23"/>
    </location>
</feature>
<sequence length="90" mass="9672">MHTPFKQQVLEQGPSPGASGGTACQASVIELPEDVLPLLQKVVHAGTSPGTLRLVCKDWRATNDRQLTMLPLAAPWEASSACQPQRAPER</sequence>